<dbReference type="SUPFAM" id="SSF101821">
    <property type="entry name" value="Aminopeptidase/glucanase lid domain"/>
    <property type="match status" value="1"/>
</dbReference>
<gene>
    <name evidence="9" type="ORF">FY550_15805</name>
</gene>
<dbReference type="PANTHER" id="PTHR32481:SF20">
    <property type="entry name" value="AMINOPEPTIDASE YSDC"/>
    <property type="match status" value="1"/>
</dbReference>
<keyword evidence="2" id="KW-0031">Aminopeptidase</keyword>
<reference evidence="9 10" key="1">
    <citation type="submission" date="2019-08" db="EMBL/GenBank/DDBJ databases">
        <title>Complete genome sequence of Kushneria sp. YCWA18, a halophilic phosphate-solubilizing bacterium isolated from Daqiao saltern in China.</title>
        <authorList>
            <person name="Du G.-X."/>
            <person name="Qu L.-Y."/>
        </authorList>
    </citation>
    <scope>NUCLEOTIDE SEQUENCE [LARGE SCALE GENOMIC DNA]</scope>
    <source>
        <strain evidence="9 10">YCWA18</strain>
    </source>
</reference>
<evidence type="ECO:0000313" key="9">
    <source>
        <dbReference type="EMBL" id="QEL12459.1"/>
    </source>
</evidence>
<evidence type="ECO:0000256" key="8">
    <source>
        <dbReference type="PIRSR" id="PIRSR001123-2"/>
    </source>
</evidence>
<dbReference type="GO" id="GO:0004177">
    <property type="term" value="F:aminopeptidase activity"/>
    <property type="evidence" value="ECO:0007669"/>
    <property type="project" value="UniProtKB-UniRule"/>
</dbReference>
<dbReference type="CDD" id="cd05656">
    <property type="entry name" value="M42_Frv"/>
    <property type="match status" value="1"/>
</dbReference>
<feature type="binding site" evidence="8">
    <location>
        <position position="186"/>
    </location>
    <ligand>
        <name>Zn(2+)</name>
        <dbReference type="ChEBI" id="CHEBI:29105"/>
        <label>1</label>
    </ligand>
</feature>
<dbReference type="EMBL" id="CP043420">
    <property type="protein sequence ID" value="QEL12459.1"/>
    <property type="molecule type" value="Genomic_DNA"/>
</dbReference>
<dbReference type="PANTHER" id="PTHR32481">
    <property type="entry name" value="AMINOPEPTIDASE"/>
    <property type="match status" value="1"/>
</dbReference>
<dbReference type="OrthoDB" id="9772053at2"/>
<dbReference type="InterPro" id="IPR051464">
    <property type="entry name" value="Peptidase_M42_aminopept"/>
</dbReference>
<keyword evidence="3" id="KW-0645">Protease</keyword>
<evidence type="ECO:0000256" key="7">
    <source>
        <dbReference type="PIRSR" id="PIRSR001123-1"/>
    </source>
</evidence>
<dbReference type="GO" id="GO:0006508">
    <property type="term" value="P:proteolysis"/>
    <property type="evidence" value="ECO:0007669"/>
    <property type="project" value="UniProtKB-KW"/>
</dbReference>
<keyword evidence="4 8" id="KW-0479">Metal-binding</keyword>
<feature type="binding site" evidence="8">
    <location>
        <position position="186"/>
    </location>
    <ligand>
        <name>Zn(2+)</name>
        <dbReference type="ChEBI" id="CHEBI:29105"/>
        <label>2</label>
    </ligand>
</feature>
<dbReference type="InterPro" id="IPR008007">
    <property type="entry name" value="Peptidase_M42"/>
</dbReference>
<feature type="binding site" evidence="8">
    <location>
        <position position="72"/>
    </location>
    <ligand>
        <name>Zn(2+)</name>
        <dbReference type="ChEBI" id="CHEBI:29105"/>
        <label>1</label>
    </ligand>
</feature>
<keyword evidence="5" id="KW-0378">Hydrolase</keyword>
<dbReference type="Gene3D" id="2.40.30.40">
    <property type="entry name" value="Peptidase M42, domain 2"/>
    <property type="match status" value="1"/>
</dbReference>
<evidence type="ECO:0000256" key="3">
    <source>
        <dbReference type="ARBA" id="ARBA00022670"/>
    </source>
</evidence>
<feature type="binding site" evidence="8">
    <location>
        <position position="330"/>
    </location>
    <ligand>
        <name>Zn(2+)</name>
        <dbReference type="ChEBI" id="CHEBI:29105"/>
        <label>2</label>
    </ligand>
</feature>
<dbReference type="InterPro" id="IPR023367">
    <property type="entry name" value="Peptidase_M42_dom2"/>
</dbReference>
<evidence type="ECO:0000256" key="4">
    <source>
        <dbReference type="ARBA" id="ARBA00022723"/>
    </source>
</evidence>
<evidence type="ECO:0000256" key="5">
    <source>
        <dbReference type="ARBA" id="ARBA00022801"/>
    </source>
</evidence>
<name>A0A1S1NV38_9GAMM</name>
<protein>
    <submittedName>
        <fullName evidence="9">M42 family metallopeptidase</fullName>
    </submittedName>
</protein>
<dbReference type="STRING" id="657387.BH688_11990"/>
<evidence type="ECO:0000256" key="6">
    <source>
        <dbReference type="PIRNR" id="PIRNR001123"/>
    </source>
</evidence>
<dbReference type="AlphaFoldDB" id="A0A1S1NV38"/>
<dbReference type="Proteomes" id="UP000322553">
    <property type="component" value="Chromosome"/>
</dbReference>
<evidence type="ECO:0000313" key="10">
    <source>
        <dbReference type="Proteomes" id="UP000322553"/>
    </source>
</evidence>
<comment type="cofactor">
    <cofactor evidence="8">
        <name>a divalent metal cation</name>
        <dbReference type="ChEBI" id="CHEBI:60240"/>
    </cofactor>
    <text evidence="8">Binds 2 divalent metal cations per subunit.</text>
</comment>
<dbReference type="RefSeq" id="WP_070979857.1">
    <property type="nucleotide sequence ID" value="NZ_CP043420.1"/>
</dbReference>
<sequence>MSAENGLLSTDAMAFLERYLNNAAPTGYEWEGQKLWMEYLRPWVDEFFTDTYGTAVGVINPEATYKVVIEGHADEISWYVNHITDEGMIYVIRNGGSDHQIAPSKRVNVHTKNGVVPGVFGWPAIHTRRGGQGEEQAPKPDNIFVDVGCSSKDDVEALGVHVGCVITYPDEFTVLNGDKFVCRAIDNRIGGFMIAEVARLLKERGQTLDFGLYIVNAVQEEVGLRGAQMIAERIQPNVAIVTDVCHDTSTPMIDPKTQGANRIGAGPVIAYAPAIQNRLRERIIETAEHQQIPFQRLPRSRATGTDTDSFAYSNSGVASALISLPLRYMHTTVEMVQRSDVEQVIELIYHTLLNIRSGETFSYFEE</sequence>
<dbReference type="Gene3D" id="3.40.630.10">
    <property type="entry name" value="Zn peptidases"/>
    <property type="match status" value="1"/>
</dbReference>
<evidence type="ECO:0000256" key="1">
    <source>
        <dbReference type="ARBA" id="ARBA00006272"/>
    </source>
</evidence>
<accession>A0A1S1NV38</accession>
<keyword evidence="10" id="KW-1185">Reference proteome</keyword>
<evidence type="ECO:0000256" key="2">
    <source>
        <dbReference type="ARBA" id="ARBA00022438"/>
    </source>
</evidence>
<dbReference type="SUPFAM" id="SSF53187">
    <property type="entry name" value="Zn-dependent exopeptidases"/>
    <property type="match status" value="1"/>
</dbReference>
<dbReference type="GO" id="GO:0046872">
    <property type="term" value="F:metal ion binding"/>
    <property type="evidence" value="ECO:0007669"/>
    <property type="project" value="UniProtKB-UniRule"/>
</dbReference>
<feature type="active site" description="Proton acceptor" evidence="7">
    <location>
        <position position="220"/>
    </location>
</feature>
<feature type="binding site" evidence="8">
    <location>
        <position position="243"/>
    </location>
    <ligand>
        <name>Zn(2+)</name>
        <dbReference type="ChEBI" id="CHEBI:29105"/>
        <label>1</label>
    </ligand>
</feature>
<comment type="similarity">
    <text evidence="1 6">Belongs to the peptidase M42 family.</text>
</comment>
<feature type="binding site" evidence="8">
    <location>
        <position position="221"/>
    </location>
    <ligand>
        <name>Zn(2+)</name>
        <dbReference type="ChEBI" id="CHEBI:29105"/>
        <label>2</label>
    </ligand>
</feature>
<proteinExistence type="inferred from homology"/>
<organism evidence="9 10">
    <name type="scientific">Kushneria phosphatilytica</name>
    <dbReference type="NCBI Taxonomy" id="657387"/>
    <lineage>
        <taxon>Bacteria</taxon>
        <taxon>Pseudomonadati</taxon>
        <taxon>Pseudomonadota</taxon>
        <taxon>Gammaproteobacteria</taxon>
        <taxon>Oceanospirillales</taxon>
        <taxon>Halomonadaceae</taxon>
        <taxon>Kushneria</taxon>
    </lineage>
</organism>
<dbReference type="Pfam" id="PF05343">
    <property type="entry name" value="Peptidase_M42"/>
    <property type="match status" value="1"/>
</dbReference>
<dbReference type="KEGG" id="kuy:FY550_15805"/>
<dbReference type="PIRSF" id="PIRSF001123">
    <property type="entry name" value="PepA_GA"/>
    <property type="match status" value="1"/>
</dbReference>